<reference evidence="2 3" key="1">
    <citation type="submission" date="2019-09" db="EMBL/GenBank/DDBJ databases">
        <authorList>
            <person name="Ou C."/>
        </authorList>
    </citation>
    <scope>NUCLEOTIDE SEQUENCE [LARGE SCALE GENOMIC DNA]</scope>
    <source>
        <strain evidence="2">S2</strain>
        <tissue evidence="2">Leaf</tissue>
    </source>
</reference>
<dbReference type="Proteomes" id="UP000327157">
    <property type="component" value="Chromosome 3"/>
</dbReference>
<name>A0A5N5GZZ7_9ROSA</name>
<sequence>MRFVFCKIHCPPFICFCKPNSPHIYTPGQLKLQNSPTPSPPLPNSKLEPVPETSDHLSDEETTEIIKEERLLGNANPQPATAQPCLKSSLRKPNSDSAAPKQEVLKKRVQWTDFLGKQLVDVREFECSELEDTDNEDDNRRGCNCVIL</sequence>
<dbReference type="EMBL" id="SMOL01000402">
    <property type="protein sequence ID" value="KAB2616364.1"/>
    <property type="molecule type" value="Genomic_DNA"/>
</dbReference>
<dbReference type="AlphaFoldDB" id="A0A5N5GZZ7"/>
<protein>
    <submittedName>
        <fullName evidence="2">Uncharacterized protein</fullName>
    </submittedName>
</protein>
<evidence type="ECO:0000256" key="1">
    <source>
        <dbReference type="SAM" id="MobiDB-lite"/>
    </source>
</evidence>
<organism evidence="2 3">
    <name type="scientific">Pyrus ussuriensis x Pyrus communis</name>
    <dbReference type="NCBI Taxonomy" id="2448454"/>
    <lineage>
        <taxon>Eukaryota</taxon>
        <taxon>Viridiplantae</taxon>
        <taxon>Streptophyta</taxon>
        <taxon>Embryophyta</taxon>
        <taxon>Tracheophyta</taxon>
        <taxon>Spermatophyta</taxon>
        <taxon>Magnoliopsida</taxon>
        <taxon>eudicotyledons</taxon>
        <taxon>Gunneridae</taxon>
        <taxon>Pentapetalae</taxon>
        <taxon>rosids</taxon>
        <taxon>fabids</taxon>
        <taxon>Rosales</taxon>
        <taxon>Rosaceae</taxon>
        <taxon>Amygdaloideae</taxon>
        <taxon>Maleae</taxon>
        <taxon>Pyrus</taxon>
    </lineage>
</organism>
<reference evidence="2 3" key="3">
    <citation type="submission" date="2019-11" db="EMBL/GenBank/DDBJ databases">
        <title>A de novo genome assembly of a pear dwarfing rootstock.</title>
        <authorList>
            <person name="Wang F."/>
            <person name="Wang J."/>
            <person name="Li S."/>
            <person name="Zhang Y."/>
            <person name="Fang M."/>
            <person name="Ma L."/>
            <person name="Zhao Y."/>
            <person name="Jiang S."/>
        </authorList>
    </citation>
    <scope>NUCLEOTIDE SEQUENCE [LARGE SCALE GENOMIC DNA]</scope>
    <source>
        <strain evidence="2">S2</strain>
        <tissue evidence="2">Leaf</tissue>
    </source>
</reference>
<accession>A0A5N5GZZ7</accession>
<gene>
    <name evidence="2" type="ORF">D8674_022952</name>
</gene>
<feature type="region of interest" description="Disordered" evidence="1">
    <location>
        <begin position="28"/>
        <end position="103"/>
    </location>
</feature>
<evidence type="ECO:0000313" key="3">
    <source>
        <dbReference type="Proteomes" id="UP000327157"/>
    </source>
</evidence>
<dbReference type="PANTHER" id="PTHR33401">
    <property type="entry name" value="LIGHT-HARVESTING COMPLEX-LIKE PROTEIN OHP2, CHLOROPLASTIC"/>
    <property type="match status" value="1"/>
</dbReference>
<evidence type="ECO:0000313" key="2">
    <source>
        <dbReference type="EMBL" id="KAB2616364.1"/>
    </source>
</evidence>
<keyword evidence="3" id="KW-1185">Reference proteome</keyword>
<dbReference type="OrthoDB" id="1921202at2759"/>
<proteinExistence type="predicted"/>
<reference evidence="3" key="2">
    <citation type="submission" date="2019-10" db="EMBL/GenBank/DDBJ databases">
        <title>A de novo genome assembly of a pear dwarfing rootstock.</title>
        <authorList>
            <person name="Wang F."/>
            <person name="Wang J."/>
            <person name="Li S."/>
            <person name="Zhang Y."/>
            <person name="Fang M."/>
            <person name="Ma L."/>
            <person name="Zhao Y."/>
            <person name="Jiang S."/>
        </authorList>
    </citation>
    <scope>NUCLEOTIDE SEQUENCE [LARGE SCALE GENOMIC DNA]</scope>
</reference>
<feature type="compositionally biased region" description="Basic and acidic residues" evidence="1">
    <location>
        <begin position="53"/>
        <end position="71"/>
    </location>
</feature>
<dbReference type="PANTHER" id="PTHR33401:SF19">
    <property type="entry name" value="(RAPE) HYPOTHETICAL PROTEIN"/>
    <property type="match status" value="1"/>
</dbReference>
<comment type="caution">
    <text evidence="2">The sequence shown here is derived from an EMBL/GenBank/DDBJ whole genome shotgun (WGS) entry which is preliminary data.</text>
</comment>